<dbReference type="GO" id="GO:0045490">
    <property type="term" value="P:pectin catabolic process"/>
    <property type="evidence" value="ECO:0007669"/>
    <property type="project" value="TreeGrafter"/>
</dbReference>
<dbReference type="AlphaFoldDB" id="B1ZMQ2"/>
<evidence type="ECO:0000256" key="2">
    <source>
        <dbReference type="ARBA" id="ARBA00010687"/>
    </source>
</evidence>
<keyword evidence="5 6" id="KW-0326">Glycosidase</keyword>
<dbReference type="Gene3D" id="3.20.20.80">
    <property type="entry name" value="Glycosidases"/>
    <property type="match status" value="1"/>
</dbReference>
<name>B1ZMQ2_OPITP</name>
<evidence type="ECO:0000256" key="6">
    <source>
        <dbReference type="RuleBase" id="RU361192"/>
    </source>
</evidence>
<feature type="chain" id="PRO_5005122648" description="Arabinogalactan endo-beta-1,4-galactanase" evidence="6">
    <location>
        <begin position="30"/>
        <end position="377"/>
    </location>
</feature>
<dbReference type="STRING" id="452637.Oter_2047"/>
<proteinExistence type="inferred from homology"/>
<dbReference type="Pfam" id="PF07745">
    <property type="entry name" value="Glyco_hydro_53"/>
    <property type="match status" value="1"/>
</dbReference>
<evidence type="ECO:0000256" key="1">
    <source>
        <dbReference type="ARBA" id="ARBA00001695"/>
    </source>
</evidence>
<dbReference type="HOGENOM" id="CLU_011259_2_0_0"/>
<comment type="catalytic activity">
    <reaction evidence="1 6">
        <text>The enzyme specifically hydrolyzes (1-&gt;4)-beta-D-galactosidic linkages in type I arabinogalactans.</text>
        <dbReference type="EC" id="3.2.1.89"/>
    </reaction>
</comment>
<evidence type="ECO:0000256" key="5">
    <source>
        <dbReference type="ARBA" id="ARBA00023295"/>
    </source>
</evidence>
<evidence type="ECO:0000313" key="8">
    <source>
        <dbReference type="Proteomes" id="UP000007013"/>
    </source>
</evidence>
<protein>
    <recommendedName>
        <fullName evidence="3 6">Arabinogalactan endo-beta-1,4-galactanase</fullName>
        <ecNumber evidence="3 6">3.2.1.89</ecNumber>
    </recommendedName>
</protein>
<dbReference type="EMBL" id="CP001032">
    <property type="protein sequence ID" value="ACB75330.1"/>
    <property type="molecule type" value="Genomic_DNA"/>
</dbReference>
<gene>
    <name evidence="7" type="ordered locus">Oter_2047</name>
</gene>
<evidence type="ECO:0000256" key="4">
    <source>
        <dbReference type="ARBA" id="ARBA00022801"/>
    </source>
</evidence>
<dbReference type="PANTHER" id="PTHR34983">
    <property type="entry name" value="ARABINOGALACTAN ENDO-BETA-1,4-GALACTANASE A"/>
    <property type="match status" value="1"/>
</dbReference>
<dbReference type="KEGG" id="ote:Oter_2047"/>
<dbReference type="InterPro" id="IPR017853">
    <property type="entry name" value="GH"/>
</dbReference>
<reference evidence="7 8" key="1">
    <citation type="journal article" date="2011" name="J. Bacteriol.">
        <title>Genome sequence of the verrucomicrobium Opitutus terrae PB90-1, an abundant inhabitant of rice paddy soil ecosystems.</title>
        <authorList>
            <person name="van Passel M.W."/>
            <person name="Kant R."/>
            <person name="Palva A."/>
            <person name="Copeland A."/>
            <person name="Lucas S."/>
            <person name="Lapidus A."/>
            <person name="Glavina del Rio T."/>
            <person name="Pitluck S."/>
            <person name="Goltsman E."/>
            <person name="Clum A."/>
            <person name="Sun H."/>
            <person name="Schmutz J."/>
            <person name="Larimer F.W."/>
            <person name="Land M.L."/>
            <person name="Hauser L."/>
            <person name="Kyrpides N."/>
            <person name="Mikhailova N."/>
            <person name="Richardson P.P."/>
            <person name="Janssen P.H."/>
            <person name="de Vos W.M."/>
            <person name="Smidt H."/>
        </authorList>
    </citation>
    <scope>NUCLEOTIDE SEQUENCE [LARGE SCALE GENOMIC DNA]</scope>
    <source>
        <strain evidence="8">DSM 11246 / JCM 15787 / PB90-1</strain>
    </source>
</reference>
<accession>B1ZMQ2</accession>
<evidence type="ECO:0000313" key="7">
    <source>
        <dbReference type="EMBL" id="ACB75330.1"/>
    </source>
</evidence>
<dbReference type="CAZy" id="GH53">
    <property type="family name" value="Glycoside Hydrolase Family 53"/>
</dbReference>
<feature type="signal peptide" evidence="6">
    <location>
        <begin position="1"/>
        <end position="29"/>
    </location>
</feature>
<keyword evidence="6" id="KW-0732">Signal</keyword>
<dbReference type="SUPFAM" id="SSF51445">
    <property type="entry name" value="(Trans)glycosidases"/>
    <property type="match status" value="1"/>
</dbReference>
<dbReference type="PANTHER" id="PTHR34983:SF1">
    <property type="entry name" value="ARABINOGALACTAN ENDO-BETA-1,4-GALACTANASE A"/>
    <property type="match status" value="1"/>
</dbReference>
<keyword evidence="8" id="KW-1185">Reference proteome</keyword>
<keyword evidence="4 6" id="KW-0378">Hydrolase</keyword>
<dbReference type="Proteomes" id="UP000007013">
    <property type="component" value="Chromosome"/>
</dbReference>
<comment type="similarity">
    <text evidence="2 6">Belongs to the glycosyl hydrolase 53 family.</text>
</comment>
<sequence>MLQRPPFTRCVRRGLLLAGALMLATVGRAAASTMAPATFLIGADVSALSTLERHGAVYRDSAGPRDALQILAGEGFNCYRLRLFVAPDGKGIVTNDLAYTLALARRVKAAGATLMLDLHYSDTWADPGKQFKPAAWAALAFDDLEQQVRTYTREVLERFAREGLMPDYVQLGNEITNGMLWPEGRVEFAERTNRAGWEHLGRLLRAAHVGLAEASEGRPKPKSVLHIESPHQRERTLWFCREARAAKVPFDLIGMSYYPEWHGDLETLRGTLVALATEFHQPIIVAETAYPWTSDEHWTGRPNLNWPLTPEGQRQFLRAVLQVVRELPDGLGRGVLYWHPESVLTPGQRIWLGGSCALFDHEGNVLPAARFAVPNQP</sequence>
<evidence type="ECO:0000256" key="3">
    <source>
        <dbReference type="ARBA" id="ARBA00012556"/>
    </source>
</evidence>
<dbReference type="EC" id="3.2.1.89" evidence="3 6"/>
<dbReference type="eggNOG" id="COG3867">
    <property type="taxonomic scope" value="Bacteria"/>
</dbReference>
<dbReference type="GO" id="GO:0015926">
    <property type="term" value="F:glucosidase activity"/>
    <property type="evidence" value="ECO:0007669"/>
    <property type="project" value="InterPro"/>
</dbReference>
<dbReference type="GO" id="GO:0031218">
    <property type="term" value="F:arabinogalactan endo-1,4-beta-galactosidase activity"/>
    <property type="evidence" value="ECO:0007669"/>
    <property type="project" value="UniProtKB-EC"/>
</dbReference>
<organism evidence="7 8">
    <name type="scientific">Opitutus terrae (strain DSM 11246 / JCM 15787 / PB90-1)</name>
    <dbReference type="NCBI Taxonomy" id="452637"/>
    <lineage>
        <taxon>Bacteria</taxon>
        <taxon>Pseudomonadati</taxon>
        <taxon>Verrucomicrobiota</taxon>
        <taxon>Opitutia</taxon>
        <taxon>Opitutales</taxon>
        <taxon>Opitutaceae</taxon>
        <taxon>Opitutus</taxon>
    </lineage>
</organism>
<dbReference type="InterPro" id="IPR011683">
    <property type="entry name" value="Glyco_hydro_53"/>
</dbReference>